<evidence type="ECO:0000313" key="1">
    <source>
        <dbReference type="EMBL" id="KKN10172.1"/>
    </source>
</evidence>
<sequence>MKHDFKVNDGVSFGYGADSYPGTVVKVTPTRVYVTKDGHFCVKAPSCVGAHDGEYTFTQNRDTPKLIFTVKKDGRVTPIGTSSCALSHGRKYWMDPSF</sequence>
<accession>A0A0F9NDX1</accession>
<reference evidence="1" key="1">
    <citation type="journal article" date="2015" name="Nature">
        <title>Complex archaea that bridge the gap between prokaryotes and eukaryotes.</title>
        <authorList>
            <person name="Spang A."/>
            <person name="Saw J.H."/>
            <person name="Jorgensen S.L."/>
            <person name="Zaremba-Niedzwiedzka K."/>
            <person name="Martijn J."/>
            <person name="Lind A.E."/>
            <person name="van Eijk R."/>
            <person name="Schleper C."/>
            <person name="Guy L."/>
            <person name="Ettema T.J."/>
        </authorList>
    </citation>
    <scope>NUCLEOTIDE SEQUENCE</scope>
</reference>
<dbReference type="EMBL" id="LAZR01004269">
    <property type="protein sequence ID" value="KKN10172.1"/>
    <property type="molecule type" value="Genomic_DNA"/>
</dbReference>
<gene>
    <name evidence="1" type="ORF">LCGC14_1039200</name>
</gene>
<dbReference type="AlphaFoldDB" id="A0A0F9NDX1"/>
<protein>
    <submittedName>
        <fullName evidence="1">Uncharacterized protein</fullName>
    </submittedName>
</protein>
<organism evidence="1">
    <name type="scientific">marine sediment metagenome</name>
    <dbReference type="NCBI Taxonomy" id="412755"/>
    <lineage>
        <taxon>unclassified sequences</taxon>
        <taxon>metagenomes</taxon>
        <taxon>ecological metagenomes</taxon>
    </lineage>
</organism>
<name>A0A0F9NDX1_9ZZZZ</name>
<proteinExistence type="predicted"/>
<comment type="caution">
    <text evidence="1">The sequence shown here is derived from an EMBL/GenBank/DDBJ whole genome shotgun (WGS) entry which is preliminary data.</text>
</comment>